<dbReference type="EMBL" id="MF614691">
    <property type="protein sequence ID" value="AUA60267.1"/>
    <property type="molecule type" value="Genomic_DNA"/>
</dbReference>
<reference evidence="1 2" key="1">
    <citation type="journal article" date="2017" name="Viruses">
        <title>The Operophtera brumata Nucleopolyhedrovirus (OpbuNPV) Represents an Early, Divergent Lineage within Genus Alphabaculovirus.</title>
        <authorList>
            <person name="Harrison R.L."/>
            <person name="Rowley D.L."/>
            <person name="Mowery J.D."/>
            <person name="Bauchan G.R."/>
            <person name="Burand J.P."/>
        </authorList>
    </citation>
    <scope>NUCLEOTIDE SEQUENCE [LARGE SCALE GENOMIC DNA]</scope>
    <source>
        <strain evidence="1">OpbuNPV-MA</strain>
    </source>
</reference>
<evidence type="ECO:0000313" key="2">
    <source>
        <dbReference type="Proteomes" id="UP000290445"/>
    </source>
</evidence>
<organism evidence="1 2">
    <name type="scientific">Operophtera brumata nucleopolyhedrovirus</name>
    <dbReference type="NCBI Taxonomy" id="1046267"/>
    <lineage>
        <taxon>Viruses</taxon>
        <taxon>Viruses incertae sedis</taxon>
        <taxon>Naldaviricetes</taxon>
        <taxon>Lefavirales</taxon>
        <taxon>Baculoviridae</taxon>
        <taxon>Alphabaculovirus</taxon>
        <taxon>Alphabaculovirus opbrumatae</taxon>
    </lineage>
</organism>
<sequence>MKSCRRRLVFDDVTAGPSPCQPPYKFYTDRLVKYDERYSYFIRLDVIVDITEHFDELRLVNTVYVTHASETPFTTEEEYIKFLDDYKTAIESAIMNGLRNVTQKTITRLPTKQCVSVNVYRKK</sequence>
<evidence type="ECO:0000313" key="1">
    <source>
        <dbReference type="EMBL" id="AUA60267.1"/>
    </source>
</evidence>
<keyword evidence="2" id="KW-1185">Reference proteome</keyword>
<dbReference type="RefSeq" id="YP_009552596.1">
    <property type="nucleotide sequence ID" value="NC_040621.1"/>
</dbReference>
<dbReference type="Proteomes" id="UP000290445">
    <property type="component" value="Segment"/>
</dbReference>
<name>A0A2H4UZS4_9ABAC</name>
<accession>A0A2H4UZS4</accession>
<dbReference type="GeneID" id="41699930"/>
<protein>
    <submittedName>
        <fullName evidence="1">ORF36 protein</fullName>
    </submittedName>
</protein>
<dbReference type="KEGG" id="vg:41699930"/>
<proteinExistence type="predicted"/>